<keyword evidence="1" id="KW-0472">Membrane</keyword>
<feature type="transmembrane region" description="Helical" evidence="1">
    <location>
        <begin position="66"/>
        <end position="83"/>
    </location>
</feature>
<dbReference type="PATRIC" id="fig|1398.26.peg.1629"/>
<dbReference type="Pfam" id="PF07853">
    <property type="entry name" value="DUF1648"/>
    <property type="match status" value="1"/>
</dbReference>
<feature type="transmembrane region" description="Helical" evidence="1">
    <location>
        <begin position="20"/>
        <end position="40"/>
    </location>
</feature>
<proteinExistence type="predicted"/>
<accession>A0A150K7B1</accession>
<comment type="caution">
    <text evidence="3">The sequence shown here is derived from an EMBL/GenBank/DDBJ whole genome shotgun (WGS) entry which is preliminary data.</text>
</comment>
<keyword evidence="1" id="KW-1133">Transmembrane helix</keyword>
<evidence type="ECO:0000313" key="3">
    <source>
        <dbReference type="EMBL" id="KYC65108.1"/>
    </source>
</evidence>
<evidence type="ECO:0000256" key="1">
    <source>
        <dbReference type="SAM" id="Phobius"/>
    </source>
</evidence>
<keyword evidence="1" id="KW-0812">Transmembrane</keyword>
<feature type="transmembrane region" description="Helical" evidence="1">
    <location>
        <begin position="144"/>
        <end position="163"/>
    </location>
</feature>
<evidence type="ECO:0000313" key="4">
    <source>
        <dbReference type="Proteomes" id="UP000075288"/>
    </source>
</evidence>
<sequence length="168" mass="19175">MPNSRKRPKLKIPKTKSEWFWDIIGYLFFLGSIIFLASVWGKLPEKVPGHYDAAGRVDRWGSKWELLILPGVGAILALLMQVLEKFPHIYNYPERLNALNAKQFYVHSRKLLNQLKNICLIFFALILLESIGIAMGWDNGFGKWFLPIVIIGIGIPIASGIVTQRKIK</sequence>
<gene>
    <name evidence="3" type="ORF">B4098_0818</name>
</gene>
<reference evidence="3 4" key="1">
    <citation type="submission" date="2016-01" db="EMBL/GenBank/DDBJ databases">
        <title>Genome Sequences of Twelve Sporeforming Bacillus Species Isolated from Foods.</title>
        <authorList>
            <person name="Berendsen E.M."/>
            <person name="Wells-Bennik M.H."/>
            <person name="Krawcyk A.O."/>
            <person name="De Jong A."/>
            <person name="Holsappel S."/>
            <person name="Eijlander R.T."/>
            <person name="Kuipers O.P."/>
        </authorList>
    </citation>
    <scope>NUCLEOTIDE SEQUENCE [LARGE SCALE GENOMIC DNA]</scope>
    <source>
        <strain evidence="3 4">B4098</strain>
    </source>
</reference>
<dbReference type="RefSeq" id="WP_061566288.1">
    <property type="nucleotide sequence ID" value="NZ_LQYG01000020.1"/>
</dbReference>
<evidence type="ECO:0000259" key="2">
    <source>
        <dbReference type="Pfam" id="PF07853"/>
    </source>
</evidence>
<dbReference type="EMBL" id="LQYG01000020">
    <property type="protein sequence ID" value="KYC65108.1"/>
    <property type="molecule type" value="Genomic_DNA"/>
</dbReference>
<feature type="domain" description="DUF1648" evidence="2">
    <location>
        <begin position="27"/>
        <end position="72"/>
    </location>
</feature>
<dbReference type="InterPro" id="IPR012867">
    <property type="entry name" value="DUF1648"/>
</dbReference>
<protein>
    <recommendedName>
        <fullName evidence="2">DUF1648 domain-containing protein</fullName>
    </recommendedName>
</protein>
<dbReference type="AlphaFoldDB" id="A0A150K7B1"/>
<dbReference type="Proteomes" id="UP000075288">
    <property type="component" value="Unassembled WGS sequence"/>
</dbReference>
<feature type="transmembrane region" description="Helical" evidence="1">
    <location>
        <begin position="118"/>
        <end position="138"/>
    </location>
</feature>
<name>A0A150K7B1_HEYCO</name>
<organism evidence="3 4">
    <name type="scientific">Heyndrickxia coagulans</name>
    <name type="common">Weizmannia coagulans</name>
    <dbReference type="NCBI Taxonomy" id="1398"/>
    <lineage>
        <taxon>Bacteria</taxon>
        <taxon>Bacillati</taxon>
        <taxon>Bacillota</taxon>
        <taxon>Bacilli</taxon>
        <taxon>Bacillales</taxon>
        <taxon>Bacillaceae</taxon>
        <taxon>Heyndrickxia</taxon>
    </lineage>
</organism>